<comment type="caution">
    <text evidence="1">The sequence shown here is derived from an EMBL/GenBank/DDBJ whole genome shotgun (WGS) entry which is preliminary data.</text>
</comment>
<dbReference type="Proteomes" id="UP000321224">
    <property type="component" value="Unassembled WGS sequence"/>
</dbReference>
<sequence length="79" mass="8582">MQRKRHSIARASEAPSGTLQLLEGTLVFEFIIEAHGLRDVTLKIAICSGRMHGDDNPYACGEGQAPPPSHCTKHAWTLG</sequence>
<proteinExistence type="predicted"/>
<reference evidence="1 2" key="1">
    <citation type="submission" date="2019-07" db="EMBL/GenBank/DDBJ databases">
        <title>Whole genome shotgun sequence of Myxococcus virescens NBRC 100334.</title>
        <authorList>
            <person name="Hosoyama A."/>
            <person name="Uohara A."/>
            <person name="Ohji S."/>
            <person name="Ichikawa N."/>
        </authorList>
    </citation>
    <scope>NUCLEOTIDE SEQUENCE [LARGE SCALE GENOMIC DNA]</scope>
    <source>
        <strain evidence="1 2">NBRC 100334</strain>
    </source>
</reference>
<organism evidence="1 2">
    <name type="scientific">Myxococcus virescens</name>
    <dbReference type="NCBI Taxonomy" id="83456"/>
    <lineage>
        <taxon>Bacteria</taxon>
        <taxon>Pseudomonadati</taxon>
        <taxon>Myxococcota</taxon>
        <taxon>Myxococcia</taxon>
        <taxon>Myxococcales</taxon>
        <taxon>Cystobacterineae</taxon>
        <taxon>Myxococcaceae</taxon>
        <taxon>Myxococcus</taxon>
    </lineage>
</organism>
<name>A0A511H703_9BACT</name>
<dbReference type="EMBL" id="BJVY01000004">
    <property type="protein sequence ID" value="GEL69318.1"/>
    <property type="molecule type" value="Genomic_DNA"/>
</dbReference>
<evidence type="ECO:0000313" key="2">
    <source>
        <dbReference type="Proteomes" id="UP000321224"/>
    </source>
</evidence>
<accession>A0A511H703</accession>
<gene>
    <name evidence="1" type="ORF">MVI01_11020</name>
</gene>
<protein>
    <submittedName>
        <fullName evidence="1">Uncharacterized protein</fullName>
    </submittedName>
</protein>
<dbReference type="AlphaFoldDB" id="A0A511H703"/>
<evidence type="ECO:0000313" key="1">
    <source>
        <dbReference type="EMBL" id="GEL69318.1"/>
    </source>
</evidence>